<evidence type="ECO:0008006" key="3">
    <source>
        <dbReference type="Google" id="ProtNLM"/>
    </source>
</evidence>
<comment type="caution">
    <text evidence="1">The sequence shown here is derived from an EMBL/GenBank/DDBJ whole genome shotgun (WGS) entry which is preliminary data.</text>
</comment>
<name>A0ABX1PV61_9RHOO</name>
<dbReference type="Proteomes" id="UP000623795">
    <property type="component" value="Unassembled WGS sequence"/>
</dbReference>
<dbReference type="RefSeq" id="WP_169254494.1">
    <property type="nucleotide sequence ID" value="NZ_WTVN01000002.1"/>
</dbReference>
<dbReference type="PROSITE" id="PS51257">
    <property type="entry name" value="PROKAR_LIPOPROTEIN"/>
    <property type="match status" value="1"/>
</dbReference>
<dbReference type="EMBL" id="WTVN01000002">
    <property type="protein sequence ID" value="NMG42577.1"/>
    <property type="molecule type" value="Genomic_DNA"/>
</dbReference>
<proteinExistence type="predicted"/>
<accession>A0ABX1PV61</accession>
<protein>
    <recommendedName>
        <fullName evidence="3">Lipoprotein</fullName>
    </recommendedName>
</protein>
<keyword evidence="2" id="KW-1185">Reference proteome</keyword>
<evidence type="ECO:0000313" key="1">
    <source>
        <dbReference type="EMBL" id="NMG42577.1"/>
    </source>
</evidence>
<evidence type="ECO:0000313" key="2">
    <source>
        <dbReference type="Proteomes" id="UP000623795"/>
    </source>
</evidence>
<sequence length="74" mass="8252">MKTRIPYVIAAACAAVLLAGCGEKSQVARYEHGKYAGKNDTRPWEGGVYKGDKGAWEQALRNRVHGQNEYKRVE</sequence>
<gene>
    <name evidence="1" type="ORF">GPA22_02355</name>
</gene>
<reference evidence="1 2" key="1">
    <citation type="submission" date="2019-12" db="EMBL/GenBank/DDBJ databases">
        <title>Comparative genomics gives insights into the taxonomy of the Azoarcus-Aromatoleum group and reveals separate origins of nif in the plant-associated Azoarcus and non-plant-associated Aromatoleum sub-groups.</title>
        <authorList>
            <person name="Lafos M."/>
            <person name="Maluk M."/>
            <person name="Batista M."/>
            <person name="Junghare M."/>
            <person name="Carmona M."/>
            <person name="Faoro H."/>
            <person name="Cruz L.M."/>
            <person name="Battistoni F."/>
            <person name="De Souza E."/>
            <person name="Pedrosa F."/>
            <person name="Chen W.-M."/>
            <person name="Poole P.S."/>
            <person name="Dixon R.A."/>
            <person name="James E.K."/>
        </authorList>
    </citation>
    <scope>NUCLEOTIDE SEQUENCE [LARGE SCALE GENOMIC DNA]</scope>
    <source>
        <strain evidence="1 2">Td21</strain>
    </source>
</reference>
<organism evidence="1 2">
    <name type="scientific">Aromatoleum toluvorans</name>
    <dbReference type="NCBI Taxonomy" id="92002"/>
    <lineage>
        <taxon>Bacteria</taxon>
        <taxon>Pseudomonadati</taxon>
        <taxon>Pseudomonadota</taxon>
        <taxon>Betaproteobacteria</taxon>
        <taxon>Rhodocyclales</taxon>
        <taxon>Rhodocyclaceae</taxon>
        <taxon>Aromatoleum</taxon>
    </lineage>
</organism>